<evidence type="ECO:0000313" key="6">
    <source>
        <dbReference type="Proteomes" id="UP001430848"/>
    </source>
</evidence>
<dbReference type="InterPro" id="IPR036770">
    <property type="entry name" value="Ankyrin_rpt-contain_sf"/>
</dbReference>
<sequence length="646" mass="71105">MVTLPSFVSKDTQLQDEIKESVVQAAGEMFLLADLHLRFLKSKSSRKALRKALQNFSSGPDSTKKALDIAMQRVTSQPEEAASIALNALMVLTTAHRPLTVDELCHALAIDLEDLKEGFDEENIPPIDYIGFESAIGGRTALAFAARIGADDLVQELWDRGAAHVDPLAALEALLEGHDKTFTLLCELFLNCNPGGILAADSSGYSCFDRIVFNCIREMANAKASFPEEAYNTDIEGIVPLNWTPIPLSKTKHIPPFYRDSLEKMSVKLLDRDNSPIFGKAVWRHHETIMFLLKTPEVDVGHRDEQGRTALSHVAENLGQFFDGGLASKLIEEFGQDALVVDNHGWSPLRYAVANGNVWEGSPYSRLLQDSDVPMDWTDEQGSNPLHLAIKGGSPLAIKLLLEHSCSSSWLNAVDADGLVPLAHFFSDCGNSKYMSHYRLRFPYSGPIRMILKMEDSLQYHHEATEAMRMMLNRPDILPDIPDKQGRTPLWHALDSMRKEHAAFSLKPEIQDSGRFDGFLRETIELLCVRDDVNPHQSSGLTKTPVELATELIETRKRGIRQKSVAHVDSSPGGIESSPPGDVDPSPTGDANADGRAKLRVMIEALKPMIRQPGTLNKVAPPHLRPPPNTSAGPLASGNGSSTLHT</sequence>
<comment type="caution">
    <text evidence="5">The sequence shown here is derived from an EMBL/GenBank/DDBJ whole genome shotgun (WGS) entry which is preliminary data.</text>
</comment>
<dbReference type="PANTHER" id="PTHR24198:SF165">
    <property type="entry name" value="ANKYRIN REPEAT-CONTAINING PROTEIN-RELATED"/>
    <property type="match status" value="1"/>
</dbReference>
<evidence type="ECO:0000313" key="5">
    <source>
        <dbReference type="EMBL" id="KAK7717735.1"/>
    </source>
</evidence>
<feature type="compositionally biased region" description="Low complexity" evidence="4">
    <location>
        <begin position="570"/>
        <end position="581"/>
    </location>
</feature>
<feature type="repeat" description="ANK" evidence="3">
    <location>
        <begin position="381"/>
        <end position="413"/>
    </location>
</feature>
<evidence type="ECO:0000256" key="1">
    <source>
        <dbReference type="ARBA" id="ARBA00022737"/>
    </source>
</evidence>
<keyword evidence="1" id="KW-0677">Repeat</keyword>
<dbReference type="PROSITE" id="PS50297">
    <property type="entry name" value="ANK_REP_REGION"/>
    <property type="match status" value="1"/>
</dbReference>
<feature type="region of interest" description="Disordered" evidence="4">
    <location>
        <begin position="612"/>
        <end position="646"/>
    </location>
</feature>
<evidence type="ECO:0008006" key="7">
    <source>
        <dbReference type="Google" id="ProtNLM"/>
    </source>
</evidence>
<evidence type="ECO:0000256" key="4">
    <source>
        <dbReference type="SAM" id="MobiDB-lite"/>
    </source>
</evidence>
<evidence type="ECO:0000256" key="2">
    <source>
        <dbReference type="ARBA" id="ARBA00023043"/>
    </source>
</evidence>
<organism evidence="5 6">
    <name type="scientific">Diaporthe eres</name>
    <name type="common">Phomopsis oblonga</name>
    <dbReference type="NCBI Taxonomy" id="83184"/>
    <lineage>
        <taxon>Eukaryota</taxon>
        <taxon>Fungi</taxon>
        <taxon>Dikarya</taxon>
        <taxon>Ascomycota</taxon>
        <taxon>Pezizomycotina</taxon>
        <taxon>Sordariomycetes</taxon>
        <taxon>Sordariomycetidae</taxon>
        <taxon>Diaporthales</taxon>
        <taxon>Diaporthaceae</taxon>
        <taxon>Diaporthe</taxon>
        <taxon>Diaporthe eres species complex</taxon>
    </lineage>
</organism>
<dbReference type="SMART" id="SM00248">
    <property type="entry name" value="ANK"/>
    <property type="match status" value="2"/>
</dbReference>
<feature type="region of interest" description="Disordered" evidence="4">
    <location>
        <begin position="560"/>
        <end position="594"/>
    </location>
</feature>
<dbReference type="Pfam" id="PF00023">
    <property type="entry name" value="Ank"/>
    <property type="match status" value="1"/>
</dbReference>
<name>A0ABR1NW14_DIAER</name>
<dbReference type="PROSITE" id="PS50088">
    <property type="entry name" value="ANK_REPEAT"/>
    <property type="match status" value="1"/>
</dbReference>
<keyword evidence="2 3" id="KW-0040">ANK repeat</keyword>
<reference evidence="5 6" key="1">
    <citation type="submission" date="2024-02" db="EMBL/GenBank/DDBJ databases">
        <title>De novo assembly and annotation of 12 fungi associated with fruit tree decline syndrome in Ontario, Canada.</title>
        <authorList>
            <person name="Sulman M."/>
            <person name="Ellouze W."/>
            <person name="Ilyukhin E."/>
        </authorList>
    </citation>
    <scope>NUCLEOTIDE SEQUENCE [LARGE SCALE GENOMIC DNA]</scope>
    <source>
        <strain evidence="5 6">M169</strain>
    </source>
</reference>
<dbReference type="Proteomes" id="UP001430848">
    <property type="component" value="Unassembled WGS sequence"/>
</dbReference>
<dbReference type="PANTHER" id="PTHR24198">
    <property type="entry name" value="ANKYRIN REPEAT AND PROTEIN KINASE DOMAIN-CONTAINING PROTEIN"/>
    <property type="match status" value="1"/>
</dbReference>
<dbReference type="EMBL" id="JAKNSF020000092">
    <property type="protein sequence ID" value="KAK7717735.1"/>
    <property type="molecule type" value="Genomic_DNA"/>
</dbReference>
<accession>A0ABR1NW14</accession>
<dbReference type="SUPFAM" id="SSF48403">
    <property type="entry name" value="Ankyrin repeat"/>
    <property type="match status" value="1"/>
</dbReference>
<keyword evidence="6" id="KW-1185">Reference proteome</keyword>
<protein>
    <recommendedName>
        <fullName evidence="7">Ankyrin</fullName>
    </recommendedName>
</protein>
<gene>
    <name evidence="5" type="ORF">SLS63_010690</name>
</gene>
<dbReference type="InterPro" id="IPR002110">
    <property type="entry name" value="Ankyrin_rpt"/>
</dbReference>
<proteinExistence type="predicted"/>
<dbReference type="Gene3D" id="1.25.40.20">
    <property type="entry name" value="Ankyrin repeat-containing domain"/>
    <property type="match status" value="2"/>
</dbReference>
<evidence type="ECO:0000256" key="3">
    <source>
        <dbReference type="PROSITE-ProRule" id="PRU00023"/>
    </source>
</evidence>